<dbReference type="Pfam" id="PF01978">
    <property type="entry name" value="TrmB"/>
    <property type="match status" value="1"/>
</dbReference>
<dbReference type="CDD" id="cd06170">
    <property type="entry name" value="LuxR_C_like"/>
    <property type="match status" value="1"/>
</dbReference>
<organism evidence="2 3">
    <name type="scientific">Actinokineospora fastidiosa</name>
    <dbReference type="NCBI Taxonomy" id="1816"/>
    <lineage>
        <taxon>Bacteria</taxon>
        <taxon>Bacillati</taxon>
        <taxon>Actinomycetota</taxon>
        <taxon>Actinomycetes</taxon>
        <taxon>Pseudonocardiales</taxon>
        <taxon>Pseudonocardiaceae</taxon>
        <taxon>Actinokineospora</taxon>
    </lineage>
</organism>
<name>A0A918GKW7_9PSEU</name>
<dbReference type="InterPro" id="IPR002831">
    <property type="entry name" value="Tscrpt_reg_TrmB_N"/>
</dbReference>
<dbReference type="PRINTS" id="PR00038">
    <property type="entry name" value="HTHLUXR"/>
</dbReference>
<dbReference type="SUPFAM" id="SSF46894">
    <property type="entry name" value="C-terminal effector domain of the bipartite response regulators"/>
    <property type="match status" value="1"/>
</dbReference>
<dbReference type="InterPro" id="IPR036388">
    <property type="entry name" value="WH-like_DNA-bd_sf"/>
</dbReference>
<evidence type="ECO:0000313" key="3">
    <source>
        <dbReference type="Proteomes" id="UP000660680"/>
    </source>
</evidence>
<evidence type="ECO:0000313" key="2">
    <source>
        <dbReference type="EMBL" id="GGS43782.1"/>
    </source>
</evidence>
<dbReference type="SUPFAM" id="SSF46785">
    <property type="entry name" value="Winged helix' DNA-binding domain"/>
    <property type="match status" value="1"/>
</dbReference>
<dbReference type="PANTHER" id="PTHR34293">
    <property type="entry name" value="HTH-TYPE TRANSCRIPTIONAL REGULATOR TRMBL2"/>
    <property type="match status" value="1"/>
</dbReference>
<protein>
    <submittedName>
        <fullName evidence="2">Transcriptional regulator</fullName>
    </submittedName>
</protein>
<dbReference type="AlphaFoldDB" id="A0A918GKW7"/>
<evidence type="ECO:0000259" key="1">
    <source>
        <dbReference type="PROSITE" id="PS50043"/>
    </source>
</evidence>
<accession>A0A918GKW7</accession>
<dbReference type="GO" id="GO:0006355">
    <property type="term" value="P:regulation of DNA-templated transcription"/>
    <property type="evidence" value="ECO:0007669"/>
    <property type="project" value="InterPro"/>
</dbReference>
<dbReference type="InterPro" id="IPR036390">
    <property type="entry name" value="WH_DNA-bd_sf"/>
</dbReference>
<dbReference type="PROSITE" id="PS50043">
    <property type="entry name" value="HTH_LUXR_2"/>
    <property type="match status" value="1"/>
</dbReference>
<keyword evidence="3" id="KW-1185">Reference proteome</keyword>
<reference evidence="2" key="2">
    <citation type="submission" date="2020-09" db="EMBL/GenBank/DDBJ databases">
        <authorList>
            <person name="Sun Q."/>
            <person name="Ohkuma M."/>
        </authorList>
    </citation>
    <scope>NUCLEOTIDE SEQUENCE</scope>
    <source>
        <strain evidence="2">JCM 3276</strain>
    </source>
</reference>
<dbReference type="InterPro" id="IPR000792">
    <property type="entry name" value="Tscrpt_reg_LuxR_C"/>
</dbReference>
<dbReference type="RefSeq" id="WP_189212371.1">
    <property type="nucleotide sequence ID" value="NZ_BMRB01000003.1"/>
</dbReference>
<comment type="caution">
    <text evidence="2">The sequence shown here is derived from an EMBL/GenBank/DDBJ whole genome shotgun (WGS) entry which is preliminary data.</text>
</comment>
<feature type="domain" description="HTH luxR-type" evidence="1">
    <location>
        <begin position="247"/>
        <end position="312"/>
    </location>
</feature>
<reference evidence="2" key="1">
    <citation type="journal article" date="2014" name="Int. J. Syst. Evol. Microbiol.">
        <title>Complete genome sequence of Corynebacterium casei LMG S-19264T (=DSM 44701T), isolated from a smear-ripened cheese.</title>
        <authorList>
            <consortium name="US DOE Joint Genome Institute (JGI-PGF)"/>
            <person name="Walter F."/>
            <person name="Albersmeier A."/>
            <person name="Kalinowski J."/>
            <person name="Ruckert C."/>
        </authorList>
    </citation>
    <scope>NUCLEOTIDE SEQUENCE</scope>
    <source>
        <strain evidence="2">JCM 3276</strain>
    </source>
</reference>
<dbReference type="Pfam" id="PF00196">
    <property type="entry name" value="GerE"/>
    <property type="match status" value="1"/>
</dbReference>
<dbReference type="EMBL" id="BMRB01000003">
    <property type="protein sequence ID" value="GGS43782.1"/>
    <property type="molecule type" value="Genomic_DNA"/>
</dbReference>
<dbReference type="GO" id="GO:0003677">
    <property type="term" value="F:DNA binding"/>
    <property type="evidence" value="ECO:0007669"/>
    <property type="project" value="InterPro"/>
</dbReference>
<dbReference type="SMART" id="SM00421">
    <property type="entry name" value="HTH_LUXR"/>
    <property type="match status" value="1"/>
</dbReference>
<dbReference type="Gene3D" id="1.10.10.10">
    <property type="entry name" value="Winged helix-like DNA-binding domain superfamily/Winged helix DNA-binding domain"/>
    <property type="match status" value="2"/>
</dbReference>
<dbReference type="PANTHER" id="PTHR34293:SF1">
    <property type="entry name" value="HTH-TYPE TRANSCRIPTIONAL REGULATOR TRMBL2"/>
    <property type="match status" value="1"/>
</dbReference>
<dbReference type="Proteomes" id="UP000660680">
    <property type="component" value="Unassembled WGS sequence"/>
</dbReference>
<dbReference type="InterPro" id="IPR051797">
    <property type="entry name" value="TrmB-like"/>
</dbReference>
<dbReference type="InterPro" id="IPR016032">
    <property type="entry name" value="Sig_transdc_resp-reg_C-effctor"/>
</dbReference>
<proteinExistence type="predicted"/>
<sequence>MFLLEPVGLGRAENDVYLALLDAHRATVDELAARVGGSGPAVLATLARLSATGLVNRVGPAEYMAVSPEVSVAALVRRRKSDLARLQERIDDLARLRPRGPVDGGGCVELLDGDDAVLTGISRLQFAAKSEVLVVDAPPYLGGACSPNIAELAQLASGIRYRVVYAPEALATAEDADHMRRCAEAGEQARVLADGAMKMAIADRSMAILPCSYSHPDPSRRWLVRPSALLDAVVACFESQWARAVPISAPAAEVSDRDRELLALLSSGMKDRTIARAMGITDRTVGRRVTELMRLLGAETRFQAGVLAARRGWL</sequence>
<gene>
    <name evidence="2" type="ORF">GCM10010171_43680</name>
</gene>